<dbReference type="Proteomes" id="UP000276215">
    <property type="component" value="Unassembled WGS sequence"/>
</dbReference>
<evidence type="ECO:0000313" key="1">
    <source>
        <dbReference type="EMBL" id="RPB01845.1"/>
    </source>
</evidence>
<keyword evidence="2" id="KW-1185">Reference proteome</keyword>
<gene>
    <name evidence="1" type="ORF">L873DRAFT_608330</name>
</gene>
<sequence>MRSYISSLNSLFTNTSNSYIRPVQLPGMGEEIMLFWWRRSRIARVLWEPIKSRAKRVGQPSSAGIKYFVIYCSKSVSFI</sequence>
<accession>A0A3N4K7E8</accession>
<organism evidence="1 2">
    <name type="scientific">Choiromyces venosus 120613-1</name>
    <dbReference type="NCBI Taxonomy" id="1336337"/>
    <lineage>
        <taxon>Eukaryota</taxon>
        <taxon>Fungi</taxon>
        <taxon>Dikarya</taxon>
        <taxon>Ascomycota</taxon>
        <taxon>Pezizomycotina</taxon>
        <taxon>Pezizomycetes</taxon>
        <taxon>Pezizales</taxon>
        <taxon>Tuberaceae</taxon>
        <taxon>Choiromyces</taxon>
    </lineage>
</organism>
<dbReference type="AlphaFoldDB" id="A0A3N4K7E8"/>
<proteinExistence type="predicted"/>
<name>A0A3N4K7E8_9PEZI</name>
<evidence type="ECO:0000313" key="2">
    <source>
        <dbReference type="Proteomes" id="UP000276215"/>
    </source>
</evidence>
<dbReference type="EMBL" id="ML120371">
    <property type="protein sequence ID" value="RPB01845.1"/>
    <property type="molecule type" value="Genomic_DNA"/>
</dbReference>
<protein>
    <submittedName>
        <fullName evidence="1">Uncharacterized protein</fullName>
    </submittedName>
</protein>
<reference evidence="1 2" key="1">
    <citation type="journal article" date="2018" name="Nat. Ecol. Evol.">
        <title>Pezizomycetes genomes reveal the molecular basis of ectomycorrhizal truffle lifestyle.</title>
        <authorList>
            <person name="Murat C."/>
            <person name="Payen T."/>
            <person name="Noel B."/>
            <person name="Kuo A."/>
            <person name="Morin E."/>
            <person name="Chen J."/>
            <person name="Kohler A."/>
            <person name="Krizsan K."/>
            <person name="Balestrini R."/>
            <person name="Da Silva C."/>
            <person name="Montanini B."/>
            <person name="Hainaut M."/>
            <person name="Levati E."/>
            <person name="Barry K.W."/>
            <person name="Belfiori B."/>
            <person name="Cichocki N."/>
            <person name="Clum A."/>
            <person name="Dockter R.B."/>
            <person name="Fauchery L."/>
            <person name="Guy J."/>
            <person name="Iotti M."/>
            <person name="Le Tacon F."/>
            <person name="Lindquist E.A."/>
            <person name="Lipzen A."/>
            <person name="Malagnac F."/>
            <person name="Mello A."/>
            <person name="Molinier V."/>
            <person name="Miyauchi S."/>
            <person name="Poulain J."/>
            <person name="Riccioni C."/>
            <person name="Rubini A."/>
            <person name="Sitrit Y."/>
            <person name="Splivallo R."/>
            <person name="Traeger S."/>
            <person name="Wang M."/>
            <person name="Zifcakova L."/>
            <person name="Wipf D."/>
            <person name="Zambonelli A."/>
            <person name="Paolocci F."/>
            <person name="Nowrousian M."/>
            <person name="Ottonello S."/>
            <person name="Baldrian P."/>
            <person name="Spatafora J.W."/>
            <person name="Henrissat B."/>
            <person name="Nagy L.G."/>
            <person name="Aury J.M."/>
            <person name="Wincker P."/>
            <person name="Grigoriev I.V."/>
            <person name="Bonfante P."/>
            <person name="Martin F.M."/>
        </authorList>
    </citation>
    <scope>NUCLEOTIDE SEQUENCE [LARGE SCALE GENOMIC DNA]</scope>
    <source>
        <strain evidence="1 2">120613-1</strain>
    </source>
</reference>